<evidence type="ECO:0000256" key="10">
    <source>
        <dbReference type="ARBA" id="ARBA00023136"/>
    </source>
</evidence>
<dbReference type="InterPro" id="IPR001675">
    <property type="entry name" value="Glyco_trans_29"/>
</dbReference>
<evidence type="ECO:0000256" key="22">
    <source>
        <dbReference type="ARBA" id="ARBA00048805"/>
    </source>
</evidence>
<keyword evidence="12" id="KW-0325">Glycoprotein</keyword>
<evidence type="ECO:0000256" key="18">
    <source>
        <dbReference type="ARBA" id="ARBA00042545"/>
    </source>
</evidence>
<dbReference type="EC" id="2.4.3.9" evidence="13"/>
<reference evidence="25" key="1">
    <citation type="submission" date="2021-05" db="EMBL/GenBank/DDBJ databases">
        <authorList>
            <person name="Tigano A."/>
        </authorList>
    </citation>
    <scope>NUCLEOTIDE SEQUENCE</scope>
</reference>
<gene>
    <name evidence="25" type="ORF">MMEN_LOCUS20643</name>
</gene>
<comment type="subcellular location">
    <subcellularLocation>
        <location evidence="1">Golgi apparatus membrane</location>
        <topology evidence="1">Single-pass type II membrane protein</topology>
    </subcellularLocation>
</comment>
<organism evidence="25 26">
    <name type="scientific">Menidia menidia</name>
    <name type="common">Atlantic silverside</name>
    <dbReference type="NCBI Taxonomy" id="238744"/>
    <lineage>
        <taxon>Eukaryota</taxon>
        <taxon>Metazoa</taxon>
        <taxon>Chordata</taxon>
        <taxon>Craniata</taxon>
        <taxon>Vertebrata</taxon>
        <taxon>Euteleostomi</taxon>
        <taxon>Actinopterygii</taxon>
        <taxon>Neopterygii</taxon>
        <taxon>Teleostei</taxon>
        <taxon>Neoteleostei</taxon>
        <taxon>Acanthomorphata</taxon>
        <taxon>Ovalentaria</taxon>
        <taxon>Atherinomorphae</taxon>
        <taxon>Atheriniformes</taxon>
        <taxon>Atherinopsidae</taxon>
        <taxon>Menidiinae</taxon>
        <taxon>Menidia</taxon>
    </lineage>
</organism>
<dbReference type="GO" id="GO:0006629">
    <property type="term" value="P:lipid metabolic process"/>
    <property type="evidence" value="ECO:0007669"/>
    <property type="project" value="UniProtKB-KW"/>
</dbReference>
<comment type="catalytic activity">
    <reaction evidence="23">
        <text>ganglioside GA1 (d18:1(4E)/18:0) + CMP-N-acetyl-beta-neuraminate = ganglioside GM1 (d18:1(4E)/18:0) + CMP + H(+)</text>
        <dbReference type="Rhea" id="RHEA:41784"/>
        <dbReference type="ChEBI" id="CHEBI:15378"/>
        <dbReference type="ChEBI" id="CHEBI:57812"/>
        <dbReference type="ChEBI" id="CHEBI:60377"/>
        <dbReference type="ChEBI" id="CHEBI:73110"/>
        <dbReference type="ChEBI" id="CHEBI:78484"/>
    </reaction>
    <physiologicalReaction direction="left-to-right" evidence="23">
        <dbReference type="Rhea" id="RHEA:41785"/>
    </physiologicalReaction>
</comment>
<evidence type="ECO:0000256" key="5">
    <source>
        <dbReference type="ARBA" id="ARBA00022692"/>
    </source>
</evidence>
<dbReference type="EMBL" id="CAJRST010039999">
    <property type="protein sequence ID" value="CAG6017215.1"/>
    <property type="molecule type" value="Genomic_DNA"/>
</dbReference>
<evidence type="ECO:0000256" key="15">
    <source>
        <dbReference type="ARBA" id="ARBA00041341"/>
    </source>
</evidence>
<evidence type="ECO:0000256" key="23">
    <source>
        <dbReference type="ARBA" id="ARBA00049539"/>
    </source>
</evidence>
<keyword evidence="4" id="KW-0808">Transferase</keyword>
<evidence type="ECO:0000256" key="20">
    <source>
        <dbReference type="ARBA" id="ARBA00045587"/>
    </source>
</evidence>
<comment type="catalytic activity">
    <reaction evidence="19">
        <text>a beta-D-Gal-(1-&gt;4)-beta-D-Glc-(1&lt;-&gt;1)-Cer(d18:1(4E)) + CMP-N-acetyl-beta-neuraminate = a ganglioside GM3 (d18:1(4E)) + CMP + H(+)</text>
        <dbReference type="Rhea" id="RHEA:18417"/>
        <dbReference type="ChEBI" id="CHEBI:15378"/>
        <dbReference type="ChEBI" id="CHEBI:17950"/>
        <dbReference type="ChEBI" id="CHEBI:57812"/>
        <dbReference type="ChEBI" id="CHEBI:60065"/>
        <dbReference type="ChEBI" id="CHEBI:60377"/>
        <dbReference type="EC" id="2.4.3.9"/>
    </reaction>
    <physiologicalReaction direction="left-to-right" evidence="19">
        <dbReference type="Rhea" id="RHEA:18418"/>
    </physiologicalReaction>
</comment>
<evidence type="ECO:0000256" key="1">
    <source>
        <dbReference type="ARBA" id="ARBA00004323"/>
    </source>
</evidence>
<evidence type="ECO:0000256" key="21">
    <source>
        <dbReference type="ARBA" id="ARBA00048050"/>
    </source>
</evidence>
<evidence type="ECO:0000256" key="12">
    <source>
        <dbReference type="ARBA" id="ARBA00023180"/>
    </source>
</evidence>
<dbReference type="PANTHER" id="PTHR13713">
    <property type="entry name" value="SIALYLTRANSFERASE"/>
    <property type="match status" value="1"/>
</dbReference>
<comment type="catalytic activity">
    <reaction evidence="21">
        <text>a beta-D-Gal-(1&lt;-&gt;1')-ceramide + CMP-N-acetyl-beta-neuraminate = N-acetyl-alpha-neuraminosyl-(2-&gt;3)-beta-D-galactosyl-(1&lt;-&gt;1')-ceramide + CMP + H(+)</text>
        <dbReference type="Rhea" id="RHEA:41780"/>
        <dbReference type="ChEBI" id="CHEBI:15378"/>
        <dbReference type="ChEBI" id="CHEBI:57812"/>
        <dbReference type="ChEBI" id="CHEBI:60377"/>
        <dbReference type="ChEBI" id="CHEBI:82643"/>
        <dbReference type="ChEBI" id="CHEBI:143593"/>
    </reaction>
    <physiologicalReaction direction="left-to-right" evidence="21">
        <dbReference type="Rhea" id="RHEA:41781"/>
    </physiologicalReaction>
</comment>
<evidence type="ECO:0000256" key="4">
    <source>
        <dbReference type="ARBA" id="ARBA00022679"/>
    </source>
</evidence>
<evidence type="ECO:0000313" key="25">
    <source>
        <dbReference type="EMBL" id="CAG6017215.1"/>
    </source>
</evidence>
<evidence type="ECO:0000256" key="3">
    <source>
        <dbReference type="ARBA" id="ARBA00022676"/>
    </source>
</evidence>
<keyword evidence="11" id="KW-1015">Disulfide bond</keyword>
<keyword evidence="7 24" id="KW-1133">Transmembrane helix</keyword>
<accession>A0A8S4BXW8</accession>
<dbReference type="InterPro" id="IPR038578">
    <property type="entry name" value="GT29-like_sf"/>
</dbReference>
<dbReference type="Pfam" id="PF00777">
    <property type="entry name" value="Glyco_transf_29"/>
    <property type="match status" value="1"/>
</dbReference>
<dbReference type="GO" id="GO:0047291">
    <property type="term" value="F:lactosylceramide alpha-2,3-sialyltransferase activity"/>
    <property type="evidence" value="ECO:0007669"/>
    <property type="project" value="UniProtKB-EC"/>
</dbReference>
<evidence type="ECO:0000256" key="7">
    <source>
        <dbReference type="ARBA" id="ARBA00022989"/>
    </source>
</evidence>
<evidence type="ECO:0000256" key="24">
    <source>
        <dbReference type="SAM" id="Phobius"/>
    </source>
</evidence>
<evidence type="ECO:0000313" key="26">
    <source>
        <dbReference type="Proteomes" id="UP000677803"/>
    </source>
</evidence>
<comment type="catalytic activity">
    <reaction evidence="22">
        <text>ganglioside GA2 (d18:1(4E)/18:0) + CMP-N-acetyl-beta-neuraminate = ganglioside GM2 (d18:1(4E)/18:0) + CMP + H(+)</text>
        <dbReference type="Rhea" id="RHEA:41776"/>
        <dbReference type="ChEBI" id="CHEBI:15378"/>
        <dbReference type="ChEBI" id="CHEBI:57812"/>
        <dbReference type="ChEBI" id="CHEBI:60377"/>
        <dbReference type="ChEBI" id="CHEBI:78485"/>
        <dbReference type="ChEBI" id="CHEBI:78486"/>
    </reaction>
    <physiologicalReaction direction="left-to-right" evidence="22">
        <dbReference type="Rhea" id="RHEA:41777"/>
    </physiologicalReaction>
</comment>
<keyword evidence="9" id="KW-0443">Lipid metabolism</keyword>
<proteinExistence type="inferred from homology"/>
<comment type="similarity">
    <text evidence="2">Belongs to the glycosyltransferase 29 family.</text>
</comment>
<evidence type="ECO:0000256" key="9">
    <source>
        <dbReference type="ARBA" id="ARBA00023098"/>
    </source>
</evidence>
<keyword evidence="8" id="KW-0333">Golgi apparatus</keyword>
<dbReference type="OrthoDB" id="10264956at2759"/>
<keyword evidence="6" id="KW-0735">Signal-anchor</keyword>
<dbReference type="FunFam" id="3.90.1480.20:FF:000006">
    <property type="entry name" value="ST3 beta-galactoside alpha-2,3-sialyltransferase 5"/>
    <property type="match status" value="1"/>
</dbReference>
<evidence type="ECO:0000256" key="2">
    <source>
        <dbReference type="ARBA" id="ARBA00006003"/>
    </source>
</evidence>
<dbReference type="Gene3D" id="3.90.1480.20">
    <property type="entry name" value="Glycosyl transferase family 29"/>
    <property type="match status" value="1"/>
</dbReference>
<name>A0A8S4BXW8_9TELE</name>
<keyword evidence="10 24" id="KW-0472">Membrane</keyword>
<evidence type="ECO:0000256" key="16">
    <source>
        <dbReference type="ARBA" id="ARBA00041896"/>
    </source>
</evidence>
<dbReference type="AlphaFoldDB" id="A0A8S4BXW8"/>
<dbReference type="InterPro" id="IPR051142">
    <property type="entry name" value="Glycosyltransferase_29"/>
</dbReference>
<protein>
    <recommendedName>
        <fullName evidence="14">Lactosylceramide alpha-2,3-sialyltransferase</fullName>
        <ecNumber evidence="13">2.4.3.9</ecNumber>
    </recommendedName>
    <alternativeName>
        <fullName evidence="15">CMP-NeuAc:lactosylceramide alpha-2,3-sialyltransferase</fullName>
    </alternativeName>
    <alternativeName>
        <fullName evidence="18">Ganglioside GM3 synthase</fullName>
    </alternativeName>
    <alternativeName>
        <fullName evidence="17">ST3Gal V</fullName>
    </alternativeName>
    <alternativeName>
        <fullName evidence="16">Sialyltransferase 9</fullName>
    </alternativeName>
</protein>
<keyword evidence="5 24" id="KW-0812">Transmembrane</keyword>
<evidence type="ECO:0000256" key="19">
    <source>
        <dbReference type="ARBA" id="ARBA00043651"/>
    </source>
</evidence>
<dbReference type="Proteomes" id="UP000677803">
    <property type="component" value="Unassembled WGS sequence"/>
</dbReference>
<comment type="function">
    <text evidence="20">Transfers the sialyl group (N-acetyl-alpha-neuraminyl or NeuAc) from CMP-NeuAc to the non-reducing terminal galactose (Gal) of glycosphingolipids forming gangliosides (important molecules involved in the regulation of multiple cellular processes, including cell proliferation and differentiation, apoptosis, embryogenesis, development, and oncogenesis). Mainly involved in the biosynthesis of ganglioside GM3 but can also use different glycolipids as substrate acceptors such as D-galactosylceramide (GalCer), asialo-GM2 (GA2) and asialo-GM1 (GA1), although less preferentially than beta-D-Gal-(1-&gt;4)-beta-D-Glc-(1&lt;-&gt;1)-Cer (LacCer).</text>
</comment>
<feature type="transmembrane region" description="Helical" evidence="24">
    <location>
        <begin position="74"/>
        <end position="94"/>
    </location>
</feature>
<evidence type="ECO:0000256" key="6">
    <source>
        <dbReference type="ARBA" id="ARBA00022968"/>
    </source>
</evidence>
<evidence type="ECO:0000256" key="17">
    <source>
        <dbReference type="ARBA" id="ARBA00041976"/>
    </source>
</evidence>
<evidence type="ECO:0000256" key="8">
    <source>
        <dbReference type="ARBA" id="ARBA00023034"/>
    </source>
</evidence>
<comment type="caution">
    <text evidence="25">The sequence shown here is derived from an EMBL/GenBank/DDBJ whole genome shotgun (WGS) entry which is preliminary data.</text>
</comment>
<evidence type="ECO:0000256" key="11">
    <source>
        <dbReference type="ARBA" id="ARBA00023157"/>
    </source>
</evidence>
<dbReference type="PANTHER" id="PTHR13713:SF94">
    <property type="entry name" value="ST3 BETA-GALACTOSIDE ALPHA-2,3-SIALYLTRANSFERASE 5, LIKE"/>
    <property type="match status" value="1"/>
</dbReference>
<evidence type="ECO:0000256" key="14">
    <source>
        <dbReference type="ARBA" id="ARBA00039792"/>
    </source>
</evidence>
<sequence>MTEKSPVGEFVYASGGRTRAMVTLNHLSVEDPDDGSPLLPVAAETTAATPVSQRQRVVTKTEAREFFLSRGTNLTSSLLLLIGCYLAILIPAYFPLSNLKAESNDYQEPRDLLLLNRSASLLSDPCQPRWGLSHLKPLSCSEGLLDIPVFVQQDKPAVWHLAPPLGLRGSEEHLAQALAAMPQPGLPPSLKREGSCRRCVVVGNGGVLYGSHLGSHIDQYDIIVRLNNAPVTGFERDAGSRTTIRLMYPEGAPHSVNEYRNTSMVALVAFKSLDLDWLTSVITKQPLNFWSKMWFWREVVDEIPLSPESFKILNPEIIHKTGQALQRYALKHGNMVPTLGASAVVMALQVCDQVSLAGFGYDMQQPAARLHYYETIRMDAMKAQVVHDVSAEKLFLRELVAAGAVTDLTGAL</sequence>
<dbReference type="GO" id="GO:0000139">
    <property type="term" value="C:Golgi membrane"/>
    <property type="evidence" value="ECO:0007669"/>
    <property type="project" value="UniProtKB-SubCell"/>
</dbReference>
<keyword evidence="26" id="KW-1185">Reference proteome</keyword>
<evidence type="ECO:0000256" key="13">
    <source>
        <dbReference type="ARBA" id="ARBA00039111"/>
    </source>
</evidence>
<keyword evidence="3" id="KW-0328">Glycosyltransferase</keyword>